<reference evidence="13" key="1">
    <citation type="submission" date="2017-02" db="EMBL/GenBank/DDBJ databases">
        <authorList>
            <person name="Tafer H."/>
            <person name="Lopandic K."/>
        </authorList>
    </citation>
    <scope>NUCLEOTIDE SEQUENCE [LARGE SCALE GENOMIC DNA]</scope>
    <source>
        <strain evidence="13">CBS 366.77</strain>
    </source>
</reference>
<evidence type="ECO:0000313" key="13">
    <source>
        <dbReference type="Proteomes" id="UP000266188"/>
    </source>
</evidence>
<evidence type="ECO:0000256" key="8">
    <source>
        <dbReference type="ARBA" id="ARBA00023242"/>
    </source>
</evidence>
<feature type="compositionally biased region" description="Polar residues" evidence="10">
    <location>
        <begin position="316"/>
        <end position="348"/>
    </location>
</feature>
<evidence type="ECO:0000256" key="5">
    <source>
        <dbReference type="ARBA" id="ARBA00022801"/>
    </source>
</evidence>
<dbReference type="InterPro" id="IPR050381">
    <property type="entry name" value="SLX1_endonuclease"/>
</dbReference>
<keyword evidence="1 9" id="KW-0540">Nuclease</keyword>
<dbReference type="FunFam" id="3.40.1440.10:FF:000006">
    <property type="entry name" value="Structure-specific endonuclease subunit SLX1"/>
    <property type="match status" value="1"/>
</dbReference>
<keyword evidence="8 9" id="KW-0539">Nucleus</keyword>
<dbReference type="PROSITE" id="PS50164">
    <property type="entry name" value="GIY_YIG"/>
    <property type="match status" value="1"/>
</dbReference>
<dbReference type="Gene3D" id="3.40.1440.10">
    <property type="entry name" value="GIY-YIG endonuclease"/>
    <property type="match status" value="1"/>
</dbReference>
<keyword evidence="6 9" id="KW-0233">DNA recombination</keyword>
<dbReference type="GO" id="GO:0008270">
    <property type="term" value="F:zinc ion binding"/>
    <property type="evidence" value="ECO:0007669"/>
    <property type="project" value="UniProtKB-KW"/>
</dbReference>
<evidence type="ECO:0000256" key="2">
    <source>
        <dbReference type="ARBA" id="ARBA00022759"/>
    </source>
</evidence>
<dbReference type="GO" id="GO:0033557">
    <property type="term" value="C:Slx1-Slx4 complex"/>
    <property type="evidence" value="ECO:0007669"/>
    <property type="project" value="UniProtKB-UniRule"/>
</dbReference>
<comment type="subunit">
    <text evidence="9">Forms a heterodimer with SLX4.</text>
</comment>
<dbReference type="Gene3D" id="3.30.40.10">
    <property type="entry name" value="Zinc/RING finger domain, C3HC4 (zinc finger)"/>
    <property type="match status" value="1"/>
</dbReference>
<comment type="function">
    <text evidence="9">Catalytic subunit of the SLX1-SLX4 structure-specific endonuclease that resolves DNA secondary structures generated during DNA repair and recombination. Has endonuclease activity towards branched DNA substrates, introducing single-strand cuts in duplex DNA close to junctions with ss-DNA.</text>
</comment>
<dbReference type="SUPFAM" id="SSF82771">
    <property type="entry name" value="GIY-YIG endonuclease"/>
    <property type="match status" value="1"/>
</dbReference>
<dbReference type="GO" id="GO:0008821">
    <property type="term" value="F:crossover junction DNA endonuclease activity"/>
    <property type="evidence" value="ECO:0007669"/>
    <property type="project" value="TreeGrafter"/>
</dbReference>
<dbReference type="PANTHER" id="PTHR20208">
    <property type="entry name" value="STRUCTURE-SPECIFIC ENDONUCLEASE SUBUNIT SLX1"/>
    <property type="match status" value="1"/>
</dbReference>
<accession>A0A3A2Z9V5</accession>
<dbReference type="HAMAP" id="MF_03100">
    <property type="entry name" value="Endonuc_su_Slx1"/>
    <property type="match status" value="1"/>
</dbReference>
<keyword evidence="13" id="KW-1185">Reference proteome</keyword>
<evidence type="ECO:0000313" key="12">
    <source>
        <dbReference type="EMBL" id="RJE19013.1"/>
    </source>
</evidence>
<feature type="region of interest" description="Disordered" evidence="10">
    <location>
        <begin position="309"/>
        <end position="392"/>
    </location>
</feature>
<dbReference type="Pfam" id="PF21202">
    <property type="entry name" value="SLX1_C"/>
    <property type="match status" value="1"/>
</dbReference>
<dbReference type="InterPro" id="IPR048749">
    <property type="entry name" value="SLX1_C"/>
</dbReference>
<evidence type="ECO:0000259" key="11">
    <source>
        <dbReference type="PROSITE" id="PS50164"/>
    </source>
</evidence>
<dbReference type="GO" id="GO:0017108">
    <property type="term" value="F:5'-flap endonuclease activity"/>
    <property type="evidence" value="ECO:0007669"/>
    <property type="project" value="InterPro"/>
</dbReference>
<dbReference type="OrthoDB" id="24645at2759"/>
<feature type="domain" description="GIY-YIG" evidence="11">
    <location>
        <begin position="13"/>
        <end position="95"/>
    </location>
</feature>
<evidence type="ECO:0000256" key="4">
    <source>
        <dbReference type="ARBA" id="ARBA00022771"/>
    </source>
</evidence>
<dbReference type="InterPro" id="IPR035901">
    <property type="entry name" value="GIY-YIG_endonuc_sf"/>
</dbReference>
<dbReference type="AlphaFoldDB" id="A0A3A2Z9V5"/>
<dbReference type="CDD" id="cd10455">
    <property type="entry name" value="GIY-YIG_SLX1"/>
    <property type="match status" value="1"/>
</dbReference>
<evidence type="ECO:0000256" key="6">
    <source>
        <dbReference type="ARBA" id="ARBA00023172"/>
    </source>
</evidence>
<dbReference type="Proteomes" id="UP000266188">
    <property type="component" value="Unassembled WGS sequence"/>
</dbReference>
<dbReference type="GO" id="GO:0000724">
    <property type="term" value="P:double-strand break repair via homologous recombination"/>
    <property type="evidence" value="ECO:0007669"/>
    <property type="project" value="TreeGrafter"/>
</dbReference>
<comment type="caution">
    <text evidence="12">The sequence shown here is derived from an EMBL/GenBank/DDBJ whole genome shotgun (WGS) entry which is preliminary data.</text>
</comment>
<comment type="subcellular location">
    <subcellularLocation>
        <location evidence="9">Nucleus</location>
    </subcellularLocation>
</comment>
<comment type="cofactor">
    <cofactor evidence="9">
        <name>a divalent metal cation</name>
        <dbReference type="ChEBI" id="CHEBI:60240"/>
    </cofactor>
</comment>
<dbReference type="STRING" id="2070753.A0A3A2Z9V5"/>
<feature type="compositionally biased region" description="Acidic residues" evidence="10">
    <location>
        <begin position="360"/>
        <end position="381"/>
    </location>
</feature>
<keyword evidence="7 9" id="KW-0234">DNA repair</keyword>
<dbReference type="InterPro" id="IPR000305">
    <property type="entry name" value="GIY-YIG_endonuc"/>
</dbReference>
<comment type="caution">
    <text evidence="9">Lacks conserved residue(s) required for the propagation of feature annotation.</text>
</comment>
<keyword evidence="5 9" id="KW-0378">Hydrolase</keyword>
<keyword evidence="4" id="KW-0862">Zinc</keyword>
<evidence type="ECO:0000256" key="9">
    <source>
        <dbReference type="HAMAP-Rule" id="MF_03100"/>
    </source>
</evidence>
<dbReference type="InterPro" id="IPR013083">
    <property type="entry name" value="Znf_RING/FYVE/PHD"/>
</dbReference>
<organism evidence="12 13">
    <name type="scientific">Aspergillus sclerotialis</name>
    <dbReference type="NCBI Taxonomy" id="2070753"/>
    <lineage>
        <taxon>Eukaryota</taxon>
        <taxon>Fungi</taxon>
        <taxon>Dikarya</taxon>
        <taxon>Ascomycota</taxon>
        <taxon>Pezizomycotina</taxon>
        <taxon>Eurotiomycetes</taxon>
        <taxon>Eurotiomycetidae</taxon>
        <taxon>Eurotiales</taxon>
        <taxon>Aspergillaceae</taxon>
        <taxon>Aspergillus</taxon>
        <taxon>Aspergillus subgen. Polypaecilum</taxon>
    </lineage>
</organism>
<dbReference type="PANTHER" id="PTHR20208:SF10">
    <property type="entry name" value="STRUCTURE-SPECIFIC ENDONUCLEASE SUBUNIT SLX1"/>
    <property type="match status" value="1"/>
</dbReference>
<evidence type="ECO:0000256" key="10">
    <source>
        <dbReference type="SAM" id="MobiDB-lite"/>
    </source>
</evidence>
<comment type="similarity">
    <text evidence="9">Belongs to the SLX1 family.</text>
</comment>
<keyword evidence="4" id="KW-0863">Zinc-finger</keyword>
<dbReference type="InterPro" id="IPR027520">
    <property type="entry name" value="Slx1"/>
</dbReference>
<gene>
    <name evidence="12" type="ORF">PHISCL_08642</name>
</gene>
<evidence type="ECO:0000256" key="3">
    <source>
        <dbReference type="ARBA" id="ARBA00022763"/>
    </source>
</evidence>
<proteinExistence type="inferred from homology"/>
<keyword evidence="2 9" id="KW-0255">Endonuclease</keyword>
<evidence type="ECO:0000256" key="1">
    <source>
        <dbReference type="ARBA" id="ARBA00022722"/>
    </source>
</evidence>
<protein>
    <recommendedName>
        <fullName evidence="11">GIY-YIG domain-containing protein</fullName>
    </recommendedName>
</protein>
<dbReference type="Pfam" id="PF01541">
    <property type="entry name" value="GIY-YIG"/>
    <property type="match status" value="1"/>
</dbReference>
<name>A0A3A2Z9V5_9EURO</name>
<keyword evidence="3 9" id="KW-0227">DNA damage</keyword>
<keyword evidence="4" id="KW-0479">Metal-binding</keyword>
<dbReference type="EMBL" id="MVGC01000461">
    <property type="protein sequence ID" value="RJE19013.1"/>
    <property type="molecule type" value="Genomic_DNA"/>
</dbReference>
<sequence length="411" mass="46075">MDLQSSHEKPIPAFYCCYLLRSTVRHASLYIGSTPNPARRLTQHNGIAKGGAHKTAREKLRPWEMVLIVEGFMSRIAALQFEWAWQHAGDSRHIKVDEDRSAHVVINPNTGRAKPRARRSARSLTAHLSNLHLLLRSTYFSGWPLKVRFFCADVYRVWNLWNERVDGDLPSHIIVIPDGNCGSQISPRSENRVGSIHNIKADYSKIQDYLEKAAFLLDDSDGLGCKVCEAQLNPMDELVLVCPQTNCHGIAHLLCLSEKTINATENPDEFVPTHAICPACKEIIAWSLMMQELTLRCRGEKELRSILRKKRKMHNKNPNDSSGEPNTNSDVNEAHSLAQSPPTTSSGKESCPPTGGMYFDENDREDSPLDEGWLEDLEFGSDSDTVGRLGTRSELNASRTEIVIDDSDGME</sequence>
<evidence type="ECO:0000256" key="7">
    <source>
        <dbReference type="ARBA" id="ARBA00023204"/>
    </source>
</evidence>